<evidence type="ECO:0000313" key="1">
    <source>
        <dbReference type="EnsemblMetazoa" id="PPAI000495-PA"/>
    </source>
</evidence>
<dbReference type="EnsemblMetazoa" id="PPAI000495-RA">
    <property type="protein sequence ID" value="PPAI000495-PA"/>
    <property type="gene ID" value="PPAI000495"/>
</dbReference>
<dbReference type="AlphaFoldDB" id="A0A1B0CZH3"/>
<reference evidence="1" key="1">
    <citation type="submission" date="2022-08" db="UniProtKB">
        <authorList>
            <consortium name="EnsemblMetazoa"/>
        </authorList>
    </citation>
    <scope>IDENTIFICATION</scope>
    <source>
        <strain evidence="1">Israel</strain>
    </source>
</reference>
<proteinExistence type="predicted"/>
<protein>
    <submittedName>
        <fullName evidence="1">Uncharacterized protein</fullName>
    </submittedName>
</protein>
<organism evidence="1 2">
    <name type="scientific">Phlebotomus papatasi</name>
    <name type="common">Sandfly</name>
    <dbReference type="NCBI Taxonomy" id="29031"/>
    <lineage>
        <taxon>Eukaryota</taxon>
        <taxon>Metazoa</taxon>
        <taxon>Ecdysozoa</taxon>
        <taxon>Arthropoda</taxon>
        <taxon>Hexapoda</taxon>
        <taxon>Insecta</taxon>
        <taxon>Pterygota</taxon>
        <taxon>Neoptera</taxon>
        <taxon>Endopterygota</taxon>
        <taxon>Diptera</taxon>
        <taxon>Nematocera</taxon>
        <taxon>Psychodoidea</taxon>
        <taxon>Psychodidae</taxon>
        <taxon>Phlebotomus</taxon>
        <taxon>Phlebotomus</taxon>
    </lineage>
</organism>
<accession>A0A1B0CZH3</accession>
<dbReference type="VEuPathDB" id="VectorBase:PPAPM1_002496"/>
<dbReference type="EMBL" id="AJVK01020777">
    <property type="status" value="NOT_ANNOTATED_CDS"/>
    <property type="molecule type" value="Genomic_DNA"/>
</dbReference>
<keyword evidence="2" id="KW-1185">Reference proteome</keyword>
<sequence length="94" mass="10489">MMRFEKELEQKQLRQEMKVRLAQLQRQNNLIHNRPQITIVDAMHMAGPSRSSAATPSPMTPNSTDELLPIFTSLFTSRPCVSFSGAGSSTEGLL</sequence>
<evidence type="ECO:0000313" key="2">
    <source>
        <dbReference type="Proteomes" id="UP000092462"/>
    </source>
</evidence>
<dbReference type="Proteomes" id="UP000092462">
    <property type="component" value="Unassembled WGS sequence"/>
</dbReference>
<dbReference type="VEuPathDB" id="VectorBase:PPAI000495"/>
<name>A0A1B0CZH3_PHLPP</name>
<dbReference type="EMBL" id="AJVK01020778">
    <property type="status" value="NOT_ANNOTATED_CDS"/>
    <property type="molecule type" value="Genomic_DNA"/>
</dbReference>